<protein>
    <submittedName>
        <fullName evidence="2">Uncharacterized protein</fullName>
    </submittedName>
</protein>
<accession>A0AAN5C234</accession>
<evidence type="ECO:0000313" key="2">
    <source>
        <dbReference type="EMBL" id="GMR34053.1"/>
    </source>
</evidence>
<keyword evidence="3" id="KW-1185">Reference proteome</keyword>
<dbReference type="AlphaFoldDB" id="A0AAN5C234"/>
<keyword evidence="1" id="KW-0812">Transmembrane</keyword>
<dbReference type="Proteomes" id="UP001328107">
    <property type="component" value="Unassembled WGS sequence"/>
</dbReference>
<comment type="caution">
    <text evidence="2">The sequence shown here is derived from an EMBL/GenBank/DDBJ whole genome shotgun (WGS) entry which is preliminary data.</text>
</comment>
<dbReference type="EMBL" id="BTRK01000001">
    <property type="protein sequence ID" value="GMR34053.1"/>
    <property type="molecule type" value="Genomic_DNA"/>
</dbReference>
<name>A0AAN5C234_9BILA</name>
<proteinExistence type="predicted"/>
<gene>
    <name evidence="2" type="ORF">PMAYCL1PPCAC_04248</name>
</gene>
<feature type="non-terminal residue" evidence="2">
    <location>
        <position position="164"/>
    </location>
</feature>
<keyword evidence="1" id="KW-0472">Membrane</keyword>
<evidence type="ECO:0000313" key="3">
    <source>
        <dbReference type="Proteomes" id="UP001328107"/>
    </source>
</evidence>
<organism evidence="2 3">
    <name type="scientific">Pristionchus mayeri</name>
    <dbReference type="NCBI Taxonomy" id="1317129"/>
    <lineage>
        <taxon>Eukaryota</taxon>
        <taxon>Metazoa</taxon>
        <taxon>Ecdysozoa</taxon>
        <taxon>Nematoda</taxon>
        <taxon>Chromadorea</taxon>
        <taxon>Rhabditida</taxon>
        <taxon>Rhabditina</taxon>
        <taxon>Diplogasteromorpha</taxon>
        <taxon>Diplogasteroidea</taxon>
        <taxon>Neodiplogasteridae</taxon>
        <taxon>Pristionchus</taxon>
    </lineage>
</organism>
<evidence type="ECO:0000256" key="1">
    <source>
        <dbReference type="SAM" id="Phobius"/>
    </source>
</evidence>
<feature type="non-terminal residue" evidence="2">
    <location>
        <position position="1"/>
    </location>
</feature>
<sequence>EVYCTHKIQCSSENRIPDTAVEKGRLNKENIPECYERGVLRVGGKNISQPKCDEQTGFFKYSSENKEITIKGEIKFDCYYAPMVDTEKNDKNDKLIGIIGGVSIALVILLVLVFIFFAFRYSRKKFLKLKKEAKEKYEKDQKNFDRLCYNKNERQEGQGLPEEE</sequence>
<reference evidence="3" key="1">
    <citation type="submission" date="2022-10" db="EMBL/GenBank/DDBJ databases">
        <title>Genome assembly of Pristionchus species.</title>
        <authorList>
            <person name="Yoshida K."/>
            <person name="Sommer R.J."/>
        </authorList>
    </citation>
    <scope>NUCLEOTIDE SEQUENCE [LARGE SCALE GENOMIC DNA]</scope>
    <source>
        <strain evidence="3">RS5460</strain>
    </source>
</reference>
<feature type="transmembrane region" description="Helical" evidence="1">
    <location>
        <begin position="95"/>
        <end position="119"/>
    </location>
</feature>
<keyword evidence="1" id="KW-1133">Transmembrane helix</keyword>